<evidence type="ECO:0008006" key="3">
    <source>
        <dbReference type="Google" id="ProtNLM"/>
    </source>
</evidence>
<sequence>MNLDELADRLDGASDRIGEVSERHMRHVGTVGVARIKANASGRPGPNVITGRYRASWRAETRGIPYGAQCTLGTDAPQGRRLEFGFFNMTDSLGRLYFQPPFPHVQPAIGLIETTLHQQMRAVVGEILA</sequence>
<proteinExistence type="predicted"/>
<evidence type="ECO:0000313" key="1">
    <source>
        <dbReference type="EMBL" id="GAA3591496.1"/>
    </source>
</evidence>
<gene>
    <name evidence="1" type="ORF">GCM10022295_86420</name>
</gene>
<dbReference type="EMBL" id="BAABCE010000027">
    <property type="protein sequence ID" value="GAA3591496.1"/>
    <property type="molecule type" value="Genomic_DNA"/>
</dbReference>
<name>A0ABP6YVM7_9ACTN</name>
<reference evidence="2" key="1">
    <citation type="journal article" date="2019" name="Int. J. Syst. Evol. Microbiol.">
        <title>The Global Catalogue of Microorganisms (GCM) 10K type strain sequencing project: providing services to taxonomists for standard genome sequencing and annotation.</title>
        <authorList>
            <consortium name="The Broad Institute Genomics Platform"/>
            <consortium name="The Broad Institute Genome Sequencing Center for Infectious Disease"/>
            <person name="Wu L."/>
            <person name="Ma J."/>
        </authorList>
    </citation>
    <scope>NUCLEOTIDE SEQUENCE [LARGE SCALE GENOMIC DNA]</scope>
    <source>
        <strain evidence="2">JCM 17656</strain>
    </source>
</reference>
<protein>
    <recommendedName>
        <fullName evidence="3">HK97 gp10 family phage protein</fullName>
    </recommendedName>
</protein>
<dbReference type="RefSeq" id="WP_346186398.1">
    <property type="nucleotide sequence ID" value="NZ_BAABCE010000027.1"/>
</dbReference>
<comment type="caution">
    <text evidence="1">The sequence shown here is derived from an EMBL/GenBank/DDBJ whole genome shotgun (WGS) entry which is preliminary data.</text>
</comment>
<dbReference type="InterPro" id="IPR010064">
    <property type="entry name" value="HK97-gp10_tail"/>
</dbReference>
<dbReference type="Pfam" id="PF04883">
    <property type="entry name" value="HK97-gp10_like"/>
    <property type="match status" value="1"/>
</dbReference>
<keyword evidence="2" id="KW-1185">Reference proteome</keyword>
<accession>A0ABP6YVM7</accession>
<evidence type="ECO:0000313" key="2">
    <source>
        <dbReference type="Proteomes" id="UP001500707"/>
    </source>
</evidence>
<organism evidence="1 2">
    <name type="scientific">Streptomyces osmaniensis</name>
    <dbReference type="NCBI Taxonomy" id="593134"/>
    <lineage>
        <taxon>Bacteria</taxon>
        <taxon>Bacillati</taxon>
        <taxon>Actinomycetota</taxon>
        <taxon>Actinomycetes</taxon>
        <taxon>Kitasatosporales</taxon>
        <taxon>Streptomycetaceae</taxon>
        <taxon>Streptomyces</taxon>
    </lineage>
</organism>
<dbReference type="Proteomes" id="UP001500707">
    <property type="component" value="Unassembled WGS sequence"/>
</dbReference>